<dbReference type="Pfam" id="PF00147">
    <property type="entry name" value="Fibrinogen_C"/>
    <property type="match status" value="1"/>
</dbReference>
<proteinExistence type="predicted"/>
<evidence type="ECO:0000256" key="1">
    <source>
        <dbReference type="SAM" id="SignalP"/>
    </source>
</evidence>
<dbReference type="SMART" id="SM00186">
    <property type="entry name" value="FBG"/>
    <property type="match status" value="1"/>
</dbReference>
<dbReference type="InterPro" id="IPR036056">
    <property type="entry name" value="Fibrinogen-like_C"/>
</dbReference>
<dbReference type="InterPro" id="IPR014716">
    <property type="entry name" value="Fibrinogen_a/b/g_C_1"/>
</dbReference>
<reference evidence="3" key="1">
    <citation type="submission" date="2023-06" db="EMBL/GenBank/DDBJ databases">
        <title>Genomic analysis of the entomopathogenic nematode Steinernema hermaphroditum.</title>
        <authorList>
            <person name="Schwarz E.M."/>
            <person name="Heppert J.K."/>
            <person name="Baniya A."/>
            <person name="Schwartz H.T."/>
            <person name="Tan C.-H."/>
            <person name="Antoshechkin I."/>
            <person name="Sternberg P.W."/>
            <person name="Goodrich-Blair H."/>
            <person name="Dillman A.R."/>
        </authorList>
    </citation>
    <scope>NUCLEOTIDE SEQUENCE</scope>
    <source>
        <strain evidence="3">PS9179</strain>
        <tissue evidence="3">Whole animal</tissue>
    </source>
</reference>
<dbReference type="PROSITE" id="PS51406">
    <property type="entry name" value="FIBRINOGEN_C_2"/>
    <property type="match status" value="1"/>
</dbReference>
<dbReference type="InterPro" id="IPR050373">
    <property type="entry name" value="Fibrinogen_C-term_domain"/>
</dbReference>
<dbReference type="SUPFAM" id="SSF56496">
    <property type="entry name" value="Fibrinogen C-terminal domain-like"/>
    <property type="match status" value="1"/>
</dbReference>
<feature type="domain" description="Fibrinogen C-terminal" evidence="2">
    <location>
        <begin position="30"/>
        <end position="257"/>
    </location>
</feature>
<organism evidence="3 4">
    <name type="scientific">Steinernema hermaphroditum</name>
    <dbReference type="NCBI Taxonomy" id="289476"/>
    <lineage>
        <taxon>Eukaryota</taxon>
        <taxon>Metazoa</taxon>
        <taxon>Ecdysozoa</taxon>
        <taxon>Nematoda</taxon>
        <taxon>Chromadorea</taxon>
        <taxon>Rhabditida</taxon>
        <taxon>Tylenchina</taxon>
        <taxon>Panagrolaimomorpha</taxon>
        <taxon>Strongyloidoidea</taxon>
        <taxon>Steinernematidae</taxon>
        <taxon>Steinernema</taxon>
    </lineage>
</organism>
<evidence type="ECO:0000259" key="2">
    <source>
        <dbReference type="PROSITE" id="PS51406"/>
    </source>
</evidence>
<protein>
    <recommendedName>
        <fullName evidence="2">Fibrinogen C-terminal domain-containing protein</fullName>
    </recommendedName>
</protein>
<keyword evidence="4" id="KW-1185">Reference proteome</keyword>
<keyword evidence="1" id="KW-0732">Signal</keyword>
<dbReference type="PANTHER" id="PTHR19143">
    <property type="entry name" value="FIBRINOGEN/TENASCIN/ANGIOPOEITIN"/>
    <property type="match status" value="1"/>
</dbReference>
<evidence type="ECO:0000313" key="4">
    <source>
        <dbReference type="Proteomes" id="UP001175271"/>
    </source>
</evidence>
<gene>
    <name evidence="3" type="ORF">QR680_005644</name>
</gene>
<feature type="signal peptide" evidence="1">
    <location>
        <begin position="1"/>
        <end position="17"/>
    </location>
</feature>
<dbReference type="AlphaFoldDB" id="A0AA39HV08"/>
<dbReference type="EMBL" id="JAUCMV010000003">
    <property type="protein sequence ID" value="KAK0411418.1"/>
    <property type="molecule type" value="Genomic_DNA"/>
</dbReference>
<feature type="chain" id="PRO_5041296928" description="Fibrinogen C-terminal domain-containing protein" evidence="1">
    <location>
        <begin position="18"/>
        <end position="257"/>
    </location>
</feature>
<dbReference type="PANTHER" id="PTHR19143:SF185">
    <property type="entry name" value="ANGIOPOIETIN-RELATED PROTEIN 5"/>
    <property type="match status" value="1"/>
</dbReference>
<name>A0AA39HV08_9BILA</name>
<evidence type="ECO:0000313" key="3">
    <source>
        <dbReference type="EMBL" id="KAK0411418.1"/>
    </source>
</evidence>
<sequence length="257" mass="29196">MALLLIALLGLVPTAFSDSNPQLLYTQNVFLTPQVYTSCHDAWEDGFREPGIFPILFESAHRPSSWRFIFCNNSEAHSTTIILLRRTGGESFERSFREFEAGFGLAKTDYFLGLEHIHVLTRRGLNRLRISVRDATGDLRQIAYEFFKLKGPPDYAFGLSAPGEGTLPDDFWFHRNLPFRAPGNLDSRGDGSSCANATGTGFWFQKEGPCAFALLTGNFRPNRSMCHSRMPYPICNGLYWVDWTGYRTLEHVIMELY</sequence>
<dbReference type="Proteomes" id="UP001175271">
    <property type="component" value="Unassembled WGS sequence"/>
</dbReference>
<comment type="caution">
    <text evidence="3">The sequence shown here is derived from an EMBL/GenBank/DDBJ whole genome shotgun (WGS) entry which is preliminary data.</text>
</comment>
<dbReference type="InterPro" id="IPR002181">
    <property type="entry name" value="Fibrinogen_a/b/g_C_dom"/>
</dbReference>
<accession>A0AA39HV08</accession>
<dbReference type="GO" id="GO:0005615">
    <property type="term" value="C:extracellular space"/>
    <property type="evidence" value="ECO:0007669"/>
    <property type="project" value="TreeGrafter"/>
</dbReference>
<dbReference type="Gene3D" id="3.90.215.10">
    <property type="entry name" value="Gamma Fibrinogen, chain A, domain 1"/>
    <property type="match status" value="1"/>
</dbReference>